<keyword evidence="3" id="KW-1185">Reference proteome</keyword>
<comment type="caution">
    <text evidence="2">The sequence shown here is derived from an EMBL/GenBank/DDBJ whole genome shotgun (WGS) entry which is preliminary data.</text>
</comment>
<gene>
    <name evidence="2" type="ORF">E2C01_038095</name>
</gene>
<feature type="compositionally biased region" description="Acidic residues" evidence="1">
    <location>
        <begin position="1"/>
        <end position="10"/>
    </location>
</feature>
<reference evidence="2 3" key="1">
    <citation type="submission" date="2019-05" db="EMBL/GenBank/DDBJ databases">
        <title>Another draft genome of Portunus trituberculatus and its Hox gene families provides insights of decapod evolution.</title>
        <authorList>
            <person name="Jeong J.-H."/>
            <person name="Song I."/>
            <person name="Kim S."/>
            <person name="Choi T."/>
            <person name="Kim D."/>
            <person name="Ryu S."/>
            <person name="Kim W."/>
        </authorList>
    </citation>
    <scope>NUCLEOTIDE SEQUENCE [LARGE SCALE GENOMIC DNA]</scope>
    <source>
        <tissue evidence="2">Muscle</tissue>
    </source>
</reference>
<dbReference type="Proteomes" id="UP000324222">
    <property type="component" value="Unassembled WGS sequence"/>
</dbReference>
<feature type="region of interest" description="Disordered" evidence="1">
    <location>
        <begin position="1"/>
        <end position="36"/>
    </location>
</feature>
<feature type="compositionally biased region" description="Pro residues" evidence="1">
    <location>
        <begin position="14"/>
        <end position="29"/>
    </location>
</feature>
<dbReference type="AlphaFoldDB" id="A0A5B7FD91"/>
<protein>
    <submittedName>
        <fullName evidence="2">Uncharacterized protein</fullName>
    </submittedName>
</protein>
<accession>A0A5B7FD91</accession>
<sequence length="62" mass="6742">MHHENEEEDVSPSPAFPSLPPDPSSPHPSPRQDAPLKPCRAVVIMWQRQAAECDMRGVPGAG</sequence>
<evidence type="ECO:0000256" key="1">
    <source>
        <dbReference type="SAM" id="MobiDB-lite"/>
    </source>
</evidence>
<name>A0A5B7FD91_PORTR</name>
<organism evidence="2 3">
    <name type="scientific">Portunus trituberculatus</name>
    <name type="common">Swimming crab</name>
    <name type="synonym">Neptunus trituberculatus</name>
    <dbReference type="NCBI Taxonomy" id="210409"/>
    <lineage>
        <taxon>Eukaryota</taxon>
        <taxon>Metazoa</taxon>
        <taxon>Ecdysozoa</taxon>
        <taxon>Arthropoda</taxon>
        <taxon>Crustacea</taxon>
        <taxon>Multicrustacea</taxon>
        <taxon>Malacostraca</taxon>
        <taxon>Eumalacostraca</taxon>
        <taxon>Eucarida</taxon>
        <taxon>Decapoda</taxon>
        <taxon>Pleocyemata</taxon>
        <taxon>Brachyura</taxon>
        <taxon>Eubrachyura</taxon>
        <taxon>Portunoidea</taxon>
        <taxon>Portunidae</taxon>
        <taxon>Portuninae</taxon>
        <taxon>Portunus</taxon>
    </lineage>
</organism>
<evidence type="ECO:0000313" key="2">
    <source>
        <dbReference type="EMBL" id="MPC44422.1"/>
    </source>
</evidence>
<dbReference type="EMBL" id="VSRR010006278">
    <property type="protein sequence ID" value="MPC44422.1"/>
    <property type="molecule type" value="Genomic_DNA"/>
</dbReference>
<evidence type="ECO:0000313" key="3">
    <source>
        <dbReference type="Proteomes" id="UP000324222"/>
    </source>
</evidence>
<proteinExistence type="predicted"/>